<dbReference type="GO" id="GO:0019825">
    <property type="term" value="F:oxygen binding"/>
    <property type="evidence" value="ECO:0007669"/>
    <property type="project" value="InterPro"/>
</dbReference>
<dbReference type="CDD" id="cd14780">
    <property type="entry name" value="HmpPa-globin-like"/>
    <property type="match status" value="1"/>
</dbReference>
<keyword evidence="11" id="KW-0521">NADP</keyword>
<dbReference type="CDD" id="cd06184">
    <property type="entry name" value="flavohem_like_fad_nad_binding"/>
    <property type="match status" value="1"/>
</dbReference>
<keyword evidence="6 18" id="KW-0349">Heme</keyword>
<dbReference type="GO" id="GO:0046872">
    <property type="term" value="F:metal ion binding"/>
    <property type="evidence" value="ECO:0007669"/>
    <property type="project" value="UniProtKB-KW"/>
</dbReference>
<feature type="domain" description="FAD-binding FR-type" evidence="20">
    <location>
        <begin position="153"/>
        <end position="256"/>
    </location>
</feature>
<dbReference type="NCBIfam" id="NF009805">
    <property type="entry name" value="PRK13289.1"/>
    <property type="match status" value="1"/>
</dbReference>
<dbReference type="Gene3D" id="1.10.490.10">
    <property type="entry name" value="Globins"/>
    <property type="match status" value="1"/>
</dbReference>
<keyword evidence="8" id="KW-0285">Flavoprotein</keyword>
<dbReference type="SUPFAM" id="SSF52343">
    <property type="entry name" value="Ferredoxin reductase-like, C-terminal NADP-linked domain"/>
    <property type="match status" value="1"/>
</dbReference>
<evidence type="ECO:0000256" key="14">
    <source>
        <dbReference type="ARBA" id="ARBA00023027"/>
    </source>
</evidence>
<evidence type="ECO:0000256" key="2">
    <source>
        <dbReference type="ARBA" id="ARBA00001974"/>
    </source>
</evidence>
<evidence type="ECO:0000313" key="22">
    <source>
        <dbReference type="Proteomes" id="UP000030060"/>
    </source>
</evidence>
<dbReference type="SUPFAM" id="SSF63380">
    <property type="entry name" value="Riboflavin synthase domain-like"/>
    <property type="match status" value="1"/>
</dbReference>
<dbReference type="Pfam" id="PF00042">
    <property type="entry name" value="Globin"/>
    <property type="match status" value="1"/>
</dbReference>
<dbReference type="FunFam" id="3.40.50.80:FF:000010">
    <property type="entry name" value="Flavohemoprotein"/>
    <property type="match status" value="1"/>
</dbReference>
<evidence type="ECO:0000256" key="4">
    <source>
        <dbReference type="ARBA" id="ARBA00012229"/>
    </source>
</evidence>
<dbReference type="PANTHER" id="PTHR43396">
    <property type="entry name" value="FLAVOHEMOPROTEIN"/>
    <property type="match status" value="1"/>
</dbReference>
<evidence type="ECO:0000259" key="20">
    <source>
        <dbReference type="PROSITE" id="PS51384"/>
    </source>
</evidence>
<keyword evidence="14" id="KW-0520">NAD</keyword>
<dbReference type="GO" id="GO:0005344">
    <property type="term" value="F:oxygen carrier activity"/>
    <property type="evidence" value="ECO:0007669"/>
    <property type="project" value="UniProtKB-KW"/>
</dbReference>
<dbReference type="InterPro" id="IPR001433">
    <property type="entry name" value="OxRdtase_FAD/NAD-bd"/>
</dbReference>
<dbReference type="PANTHER" id="PTHR43396:SF3">
    <property type="entry name" value="FLAVOHEMOPROTEIN"/>
    <property type="match status" value="1"/>
</dbReference>
<dbReference type="AlphaFoldDB" id="A0A0A1ZAF5"/>
<comment type="function">
    <text evidence="15">Is involved in NO detoxification in an aerobic process, termed nitric oxide dioxygenase (NOD) reaction that utilizes O(2) and NAD(P)H to convert NO to nitrate, which protects the bacterium from various noxious nitrogen compounds. Therefore, plays a central role in the inducible response to nitrosative stress.</text>
</comment>
<dbReference type="InterPro" id="IPR039261">
    <property type="entry name" value="FNR_nucleotide-bd"/>
</dbReference>
<dbReference type="PROSITE" id="PS51384">
    <property type="entry name" value="FAD_FR"/>
    <property type="match status" value="1"/>
</dbReference>
<gene>
    <name evidence="21" type="ORF">K814_0101580</name>
</gene>
<evidence type="ECO:0000256" key="13">
    <source>
        <dbReference type="ARBA" id="ARBA00023004"/>
    </source>
</evidence>
<dbReference type="Gene3D" id="2.40.30.10">
    <property type="entry name" value="Translation factors"/>
    <property type="match status" value="1"/>
</dbReference>
<evidence type="ECO:0000256" key="3">
    <source>
        <dbReference type="ARBA" id="ARBA00006401"/>
    </source>
</evidence>
<evidence type="ECO:0000256" key="1">
    <source>
        <dbReference type="ARBA" id="ARBA00001970"/>
    </source>
</evidence>
<keyword evidence="12" id="KW-0560">Oxidoreductase</keyword>
<dbReference type="Proteomes" id="UP000030060">
    <property type="component" value="Unassembled WGS sequence"/>
</dbReference>
<dbReference type="InterPro" id="IPR009050">
    <property type="entry name" value="Globin-like_sf"/>
</dbReference>
<name>A0A0A1ZAF5_PSEFL</name>
<comment type="catalytic activity">
    <reaction evidence="17">
        <text>2 nitric oxide + NADPH + 2 O2 = 2 nitrate + NADP(+) + H(+)</text>
        <dbReference type="Rhea" id="RHEA:19465"/>
        <dbReference type="ChEBI" id="CHEBI:15378"/>
        <dbReference type="ChEBI" id="CHEBI:15379"/>
        <dbReference type="ChEBI" id="CHEBI:16480"/>
        <dbReference type="ChEBI" id="CHEBI:17632"/>
        <dbReference type="ChEBI" id="CHEBI:57783"/>
        <dbReference type="ChEBI" id="CHEBI:58349"/>
        <dbReference type="EC" id="1.14.12.17"/>
    </reaction>
</comment>
<dbReference type="InterPro" id="IPR017927">
    <property type="entry name" value="FAD-bd_FR_type"/>
</dbReference>
<evidence type="ECO:0000256" key="5">
    <source>
        <dbReference type="ARBA" id="ARBA00022575"/>
    </source>
</evidence>
<keyword evidence="13" id="KW-0408">Iron</keyword>
<dbReference type="OrthoDB" id="9801223at2"/>
<dbReference type="PRINTS" id="PR00409">
    <property type="entry name" value="PHDIOXRDTASE"/>
</dbReference>
<dbReference type="InterPro" id="IPR012292">
    <property type="entry name" value="Globin/Proto"/>
</dbReference>
<evidence type="ECO:0000256" key="17">
    <source>
        <dbReference type="ARBA" id="ARBA00049433"/>
    </source>
</evidence>
<dbReference type="InterPro" id="IPR017938">
    <property type="entry name" value="Riboflavin_synthase-like_b-brl"/>
</dbReference>
<evidence type="ECO:0000256" key="10">
    <source>
        <dbReference type="ARBA" id="ARBA00022827"/>
    </source>
</evidence>
<dbReference type="EMBL" id="ASGY01000013">
    <property type="protein sequence ID" value="KGE69792.1"/>
    <property type="molecule type" value="Genomic_DNA"/>
</dbReference>
<evidence type="ECO:0000256" key="8">
    <source>
        <dbReference type="ARBA" id="ARBA00022630"/>
    </source>
</evidence>
<comment type="catalytic activity">
    <reaction evidence="16">
        <text>2 nitric oxide + NADH + 2 O2 = 2 nitrate + NAD(+) + H(+)</text>
        <dbReference type="Rhea" id="RHEA:19469"/>
        <dbReference type="ChEBI" id="CHEBI:15378"/>
        <dbReference type="ChEBI" id="CHEBI:15379"/>
        <dbReference type="ChEBI" id="CHEBI:16480"/>
        <dbReference type="ChEBI" id="CHEBI:17632"/>
        <dbReference type="ChEBI" id="CHEBI:57540"/>
        <dbReference type="ChEBI" id="CHEBI:57945"/>
        <dbReference type="EC" id="1.14.12.17"/>
    </reaction>
</comment>
<keyword evidence="7 18" id="KW-0561">Oxygen transport</keyword>
<evidence type="ECO:0000256" key="11">
    <source>
        <dbReference type="ARBA" id="ARBA00022857"/>
    </source>
</evidence>
<dbReference type="PROSITE" id="PS01033">
    <property type="entry name" value="GLOBIN"/>
    <property type="match status" value="1"/>
</dbReference>
<evidence type="ECO:0000256" key="7">
    <source>
        <dbReference type="ARBA" id="ARBA00022621"/>
    </source>
</evidence>
<evidence type="ECO:0000256" key="9">
    <source>
        <dbReference type="ARBA" id="ARBA00022723"/>
    </source>
</evidence>
<dbReference type="GO" id="GO:0020037">
    <property type="term" value="F:heme binding"/>
    <property type="evidence" value="ECO:0007669"/>
    <property type="project" value="InterPro"/>
</dbReference>
<evidence type="ECO:0000256" key="6">
    <source>
        <dbReference type="ARBA" id="ARBA00022617"/>
    </source>
</evidence>
<dbReference type="InterPro" id="IPR000971">
    <property type="entry name" value="Globin"/>
</dbReference>
<dbReference type="Pfam" id="PF00970">
    <property type="entry name" value="FAD_binding_6"/>
    <property type="match status" value="1"/>
</dbReference>
<evidence type="ECO:0000256" key="12">
    <source>
        <dbReference type="ARBA" id="ARBA00023002"/>
    </source>
</evidence>
<feature type="domain" description="Globin" evidence="19">
    <location>
        <begin position="1"/>
        <end position="139"/>
    </location>
</feature>
<dbReference type="RefSeq" id="WP_038842236.1">
    <property type="nucleotide sequence ID" value="NZ_ASGY01000013.1"/>
</dbReference>
<dbReference type="GO" id="GO:0009636">
    <property type="term" value="P:response to toxic substance"/>
    <property type="evidence" value="ECO:0007669"/>
    <property type="project" value="UniProtKB-KW"/>
</dbReference>
<dbReference type="GO" id="GO:0008941">
    <property type="term" value="F:nitric oxide dioxygenase NAD(P)H activity"/>
    <property type="evidence" value="ECO:0007669"/>
    <property type="project" value="UniProtKB-EC"/>
</dbReference>
<proteinExistence type="inferred from homology"/>
<accession>A0A0A1ZAF5</accession>
<keyword evidence="9" id="KW-0479">Metal-binding</keyword>
<evidence type="ECO:0000259" key="19">
    <source>
        <dbReference type="PROSITE" id="PS01033"/>
    </source>
</evidence>
<evidence type="ECO:0000256" key="16">
    <source>
        <dbReference type="ARBA" id="ARBA00048649"/>
    </source>
</evidence>
<reference evidence="21 22" key="1">
    <citation type="journal article" date="2013" name="Genome Announc.">
        <title>Draft Genome Sequence of Pseudomonas fluorescens LMG 5329, a White Line-Inducing Principle-Producing Bioindicator for the Mushroom Pathogen Pseudomonas tolaasii.</title>
        <authorList>
            <person name="Ghequire M.G."/>
            <person name="Rokni-Zadeh H."/>
            <person name="Zarrineh P."/>
            <person name="De Mot R."/>
        </authorList>
    </citation>
    <scope>NUCLEOTIDE SEQUENCE [LARGE SCALE GENOMIC DNA]</scope>
    <source>
        <strain evidence="21 22">LMG 5329</strain>
    </source>
</reference>
<keyword evidence="5" id="KW-0216">Detoxification</keyword>
<keyword evidence="10" id="KW-0274">FAD</keyword>
<comment type="cofactor">
    <cofactor evidence="1">
        <name>heme b</name>
        <dbReference type="ChEBI" id="CHEBI:60344"/>
    </cofactor>
</comment>
<evidence type="ECO:0000256" key="15">
    <source>
        <dbReference type="ARBA" id="ARBA00025094"/>
    </source>
</evidence>
<dbReference type="InterPro" id="IPR008333">
    <property type="entry name" value="Cbr1-like_FAD-bd_dom"/>
</dbReference>
<comment type="caution">
    <text evidence="21">The sequence shown here is derived from an EMBL/GenBank/DDBJ whole genome shotgun (WGS) entry which is preliminary data.</text>
</comment>
<dbReference type="EC" id="1.14.12.17" evidence="4"/>
<dbReference type="FunFam" id="1.10.490.10:FF:000003">
    <property type="entry name" value="Flavohemoprotein"/>
    <property type="match status" value="1"/>
</dbReference>
<evidence type="ECO:0000313" key="21">
    <source>
        <dbReference type="EMBL" id="KGE69792.1"/>
    </source>
</evidence>
<dbReference type="SUPFAM" id="SSF46458">
    <property type="entry name" value="Globin-like"/>
    <property type="match status" value="1"/>
</dbReference>
<dbReference type="GO" id="GO:0071949">
    <property type="term" value="F:FAD binding"/>
    <property type="evidence" value="ECO:0007669"/>
    <property type="project" value="TreeGrafter"/>
</dbReference>
<comment type="similarity">
    <text evidence="18">Belongs to the globin family.</text>
</comment>
<dbReference type="GO" id="GO:0046210">
    <property type="term" value="P:nitric oxide catabolic process"/>
    <property type="evidence" value="ECO:0007669"/>
    <property type="project" value="TreeGrafter"/>
</dbReference>
<comment type="cofactor">
    <cofactor evidence="2">
        <name>FAD</name>
        <dbReference type="ChEBI" id="CHEBI:57692"/>
    </cofactor>
</comment>
<dbReference type="Gene3D" id="3.40.50.80">
    <property type="entry name" value="Nucleotide-binding domain of ferredoxin-NADP reductase (FNR) module"/>
    <property type="match status" value="1"/>
</dbReference>
<organism evidence="21 22">
    <name type="scientific">Pseudomonas fluorescens LMG 5329</name>
    <dbReference type="NCBI Taxonomy" id="1324332"/>
    <lineage>
        <taxon>Bacteria</taxon>
        <taxon>Pseudomonadati</taxon>
        <taxon>Pseudomonadota</taxon>
        <taxon>Gammaproteobacteria</taxon>
        <taxon>Pseudomonadales</taxon>
        <taxon>Pseudomonadaceae</taxon>
        <taxon>Pseudomonas</taxon>
    </lineage>
</organism>
<evidence type="ECO:0000256" key="18">
    <source>
        <dbReference type="RuleBase" id="RU000356"/>
    </source>
</evidence>
<sequence>MLSAQDRAIVKSTVPLLESGGEALITHFYRMMLSEYPQVRPLFNQAHQASGDQPRALANGVLMYARHIDQLDQLGDLVAKIINKHVALQILPEHYPIVGACLLRAISEVLGSEIATPEVMSAWGAAYGQLADILIGAEAAIYEEKAQAPGGWRGARPFIVVKRVVESDEIISFYFAPVDNGPILAAAPGQYIGMKLVLDGEEVRRNYSLSALTDSGLYRISVKREAGGRVSNYLHDQLHVGATIDLFTPSGEFTLAASDKPLVLISGGVGITPTLPMLEAALATQRPVHFIHCARNGGVHAFRDWVDALAAQHPQLKRFYCYSEDDGVSPAADKVGLLSQEQLAAWLPEQRDIDAYFLGPKGFMGAIKRHLKALGVPEKQSRYEFFGPAAALE</sequence>
<keyword evidence="18" id="KW-0813">Transport</keyword>
<protein>
    <recommendedName>
        <fullName evidence="4">nitric oxide dioxygenase</fullName>
        <ecNumber evidence="4">1.14.12.17</ecNumber>
    </recommendedName>
</protein>
<dbReference type="Pfam" id="PF00175">
    <property type="entry name" value="NAD_binding_1"/>
    <property type="match status" value="1"/>
</dbReference>
<dbReference type="GO" id="GO:0071500">
    <property type="term" value="P:cellular response to nitrosative stress"/>
    <property type="evidence" value="ECO:0007669"/>
    <property type="project" value="TreeGrafter"/>
</dbReference>
<comment type="similarity">
    <text evidence="3">In the C-terminal section; belongs to the flavoprotein pyridine nucleotide cytochrome reductase family.</text>
</comment>